<dbReference type="GO" id="GO:0043716">
    <property type="term" value="F:2-hydroxy-3-keto-5-methylthiopentenyl-1-phosphate phosphatase activity"/>
    <property type="evidence" value="ECO:0007669"/>
    <property type="project" value="UniProtKB-EC"/>
</dbReference>
<keyword evidence="8" id="KW-1185">Reference proteome</keyword>
<dbReference type="InterPro" id="IPR023214">
    <property type="entry name" value="HAD_sf"/>
</dbReference>
<sequence>MSKKIAVFCDFDGTITEKDNIIAIMKRFAPPEWEALKDDILSERISIREGVGKLFSLLPSSKKEEIITYAIENVKIREGFADFVKFLKEKNIPLYVVSGGIDFFVYPILQAYGPFSGVYCNASDFSGEYINILWPNACDEHCQNDCGCCKPSIIRGLKEDFYKVVIGDSVTDLQAAKQADLVIARELLLEKSIEYGLNHREFVDFYDVIKHMSQVEELIG</sequence>
<proteinExistence type="inferred from homology"/>
<dbReference type="NCBIfam" id="TIGR03333">
    <property type="entry name" value="salvage_mtnX"/>
    <property type="match status" value="1"/>
</dbReference>
<evidence type="ECO:0000256" key="6">
    <source>
        <dbReference type="NCBIfam" id="TIGR03333"/>
    </source>
</evidence>
<dbReference type="NCBIfam" id="TIGR01489">
    <property type="entry name" value="DKMTPPase-SF"/>
    <property type="match status" value="1"/>
</dbReference>
<comment type="similarity">
    <text evidence="5">Belongs to the HAD-like hydrolase superfamily. MtnX family.</text>
</comment>
<evidence type="ECO:0000256" key="5">
    <source>
        <dbReference type="HAMAP-Rule" id="MF_01680"/>
    </source>
</evidence>
<dbReference type="Gene3D" id="3.40.50.1000">
    <property type="entry name" value="HAD superfamily/HAD-like"/>
    <property type="match status" value="1"/>
</dbReference>
<evidence type="ECO:0000256" key="1">
    <source>
        <dbReference type="ARBA" id="ARBA00009184"/>
    </source>
</evidence>
<protein>
    <recommendedName>
        <fullName evidence="5 6">2-hydroxy-3-keto-5-methylthiopentenyl-1-phosphate phosphatase</fullName>
        <shortName evidence="5">HK-MTPenyl-1-P phosphatase</shortName>
        <ecNumber evidence="5 6">3.1.3.87</ecNumber>
    </recommendedName>
</protein>
<keyword evidence="2 5" id="KW-0028">Amino-acid biosynthesis</keyword>
<dbReference type="CDD" id="cd07524">
    <property type="entry name" value="HAD_Pase"/>
    <property type="match status" value="1"/>
</dbReference>
<dbReference type="InterPro" id="IPR036412">
    <property type="entry name" value="HAD-like_sf"/>
</dbReference>
<comment type="function">
    <text evidence="5">Dephosphorylates 2-hydroxy-3-keto-5-methylthiopentenyl-1-phosphate (HK-MTPenyl-1-P) yielding 1,2-dihydroxy-3-keto-5-methylthiopentene (DHK-MTPene).</text>
</comment>
<evidence type="ECO:0000256" key="3">
    <source>
        <dbReference type="ARBA" id="ARBA00022801"/>
    </source>
</evidence>
<gene>
    <name evidence="5" type="primary">mtnX</name>
    <name evidence="7" type="ORF">ACFFHF_18910</name>
</gene>
<dbReference type="Pfam" id="PF12710">
    <property type="entry name" value="HAD"/>
    <property type="match status" value="1"/>
</dbReference>
<comment type="catalytic activity">
    <reaction evidence="5">
        <text>2-hydroxy-5-methylsulfanyl-3-oxopent-1-enyl phosphate + H2O = 1,2-dihydroxy-5-(methylsulfanyl)pent-1-en-3-one + phosphate</text>
        <dbReference type="Rhea" id="RHEA:14481"/>
        <dbReference type="ChEBI" id="CHEBI:15377"/>
        <dbReference type="ChEBI" id="CHEBI:43474"/>
        <dbReference type="ChEBI" id="CHEBI:49252"/>
        <dbReference type="ChEBI" id="CHEBI:59505"/>
        <dbReference type="EC" id="3.1.3.87"/>
    </reaction>
</comment>
<dbReference type="EMBL" id="JBHLUU010000119">
    <property type="protein sequence ID" value="MFC0477273.1"/>
    <property type="molecule type" value="Genomic_DNA"/>
</dbReference>
<dbReference type="Proteomes" id="UP001589738">
    <property type="component" value="Unassembled WGS sequence"/>
</dbReference>
<name>A0ABV6KVG6_9BACI</name>
<evidence type="ECO:0000256" key="2">
    <source>
        <dbReference type="ARBA" id="ARBA00022605"/>
    </source>
</evidence>
<comment type="similarity">
    <text evidence="1">Belongs to the HAD-like hydrolase superfamily. SerB family.</text>
</comment>
<evidence type="ECO:0000313" key="7">
    <source>
        <dbReference type="EMBL" id="MFC0477273.1"/>
    </source>
</evidence>
<evidence type="ECO:0000313" key="8">
    <source>
        <dbReference type="Proteomes" id="UP001589738"/>
    </source>
</evidence>
<dbReference type="NCBIfam" id="NF007103">
    <property type="entry name" value="PRK09552.1"/>
    <property type="match status" value="1"/>
</dbReference>
<dbReference type="RefSeq" id="WP_160546333.1">
    <property type="nucleotide sequence ID" value="NZ_JBHLUU010000119.1"/>
</dbReference>
<dbReference type="HAMAP" id="MF_01680">
    <property type="entry name" value="Salvage_MtnX"/>
    <property type="match status" value="1"/>
</dbReference>
<dbReference type="InterPro" id="IPR017718">
    <property type="entry name" value="HAD-SF_hydro_IB_MtnX"/>
</dbReference>
<keyword evidence="3 5" id="KW-0378">Hydrolase</keyword>
<reference evidence="7 8" key="1">
    <citation type="submission" date="2024-09" db="EMBL/GenBank/DDBJ databases">
        <authorList>
            <person name="Sun Q."/>
            <person name="Mori K."/>
        </authorList>
    </citation>
    <scope>NUCLEOTIDE SEQUENCE [LARGE SCALE GENOMIC DNA]</scope>
    <source>
        <strain evidence="7 8">CGMCC 1.9126</strain>
    </source>
</reference>
<dbReference type="SUPFAM" id="SSF56784">
    <property type="entry name" value="HAD-like"/>
    <property type="match status" value="1"/>
</dbReference>
<dbReference type="NCBIfam" id="TIGR01488">
    <property type="entry name" value="HAD-SF-IB"/>
    <property type="match status" value="1"/>
</dbReference>
<accession>A0ABV6KVG6</accession>
<comment type="pathway">
    <text evidence="5">Amino-acid biosynthesis; L-methionine biosynthesis via salvage pathway; L-methionine from S-methyl-5-thio-alpha-D-ribose 1-phosphate: step 4/6.</text>
</comment>
<dbReference type="EC" id="3.1.3.87" evidence="5 6"/>
<organism evidence="7 8">
    <name type="scientific">Robertmurraya beringensis</name>
    <dbReference type="NCBI Taxonomy" id="641660"/>
    <lineage>
        <taxon>Bacteria</taxon>
        <taxon>Bacillati</taxon>
        <taxon>Bacillota</taxon>
        <taxon>Bacilli</taxon>
        <taxon>Bacillales</taxon>
        <taxon>Bacillaceae</taxon>
        <taxon>Robertmurraya</taxon>
    </lineage>
</organism>
<evidence type="ECO:0000256" key="4">
    <source>
        <dbReference type="ARBA" id="ARBA00023167"/>
    </source>
</evidence>
<keyword evidence="4 5" id="KW-0486">Methionine biosynthesis</keyword>
<dbReference type="PANTHER" id="PTHR43344:SF21">
    <property type="entry name" value="POLYOL PHOSPHATE PHOSPHATASE PYP1"/>
    <property type="match status" value="1"/>
</dbReference>
<dbReference type="PANTHER" id="PTHR43344">
    <property type="entry name" value="PHOSPHOSERINE PHOSPHATASE"/>
    <property type="match status" value="1"/>
</dbReference>
<dbReference type="InterPro" id="IPR006384">
    <property type="entry name" value="HAD_hydro_PyrdxlP_Pase-like"/>
</dbReference>
<dbReference type="InterPro" id="IPR050582">
    <property type="entry name" value="HAD-like_SerB"/>
</dbReference>
<dbReference type="Gene3D" id="3.90.1470.20">
    <property type="match status" value="1"/>
</dbReference>
<comment type="caution">
    <text evidence="7">The sequence shown here is derived from an EMBL/GenBank/DDBJ whole genome shotgun (WGS) entry which is preliminary data.</text>
</comment>